<name>A0A3B0P9C2_MYCSY</name>
<evidence type="ECO:0000313" key="3">
    <source>
        <dbReference type="Proteomes" id="UP000259328"/>
    </source>
</evidence>
<keyword evidence="1" id="KW-0648">Protein biosynthesis</keyword>
<evidence type="ECO:0000313" key="2">
    <source>
        <dbReference type="EMBL" id="SYV93149.1"/>
    </source>
</evidence>
<reference evidence="3" key="1">
    <citation type="submission" date="2018-06" db="EMBL/GenBank/DDBJ databases">
        <authorList>
            <consortium name="Pathogen Informatics"/>
        </authorList>
    </citation>
    <scope>NUCLEOTIDE SEQUENCE [LARGE SCALE GENOMIC DNA]</scope>
    <source>
        <strain evidence="3">NCTC10124</strain>
    </source>
</reference>
<dbReference type="Gene3D" id="3.30.479.20">
    <property type="entry name" value="Elongation factor Ts, dimerisation domain"/>
    <property type="match status" value="1"/>
</dbReference>
<organism evidence="2 3">
    <name type="scientific">Mycoplasmopsis synoviae</name>
    <name type="common">Mycoplasma synoviae</name>
    <dbReference type="NCBI Taxonomy" id="2109"/>
    <lineage>
        <taxon>Bacteria</taxon>
        <taxon>Bacillati</taxon>
        <taxon>Mycoplasmatota</taxon>
        <taxon>Mycoplasmoidales</taxon>
        <taxon>Metamycoplasmataceae</taxon>
        <taxon>Mycoplasmopsis</taxon>
    </lineage>
</organism>
<dbReference type="Proteomes" id="UP000259328">
    <property type="component" value="Chromosome"/>
</dbReference>
<dbReference type="AlphaFoldDB" id="A0A3B0P9C2"/>
<gene>
    <name evidence="2" type="primary">tsf_2</name>
    <name evidence="1" type="synonym">tsf</name>
    <name evidence="2" type="ORF">NCTC10124_00878</name>
</gene>
<comment type="caution">
    <text evidence="1">Lacks conserved residue(s) required for the propagation of feature annotation.</text>
</comment>
<dbReference type="GO" id="GO:0003746">
    <property type="term" value="F:translation elongation factor activity"/>
    <property type="evidence" value="ECO:0007669"/>
    <property type="project" value="UniProtKB-UniRule"/>
</dbReference>
<dbReference type="EMBL" id="LS991953">
    <property type="protein sequence ID" value="SYV93149.1"/>
    <property type="molecule type" value="Genomic_DNA"/>
</dbReference>
<keyword evidence="1 2" id="KW-0251">Elongation factor</keyword>
<proteinExistence type="inferred from homology"/>
<dbReference type="GO" id="GO:0005737">
    <property type="term" value="C:cytoplasm"/>
    <property type="evidence" value="ECO:0007669"/>
    <property type="project" value="UniProtKB-SubCell"/>
</dbReference>
<protein>
    <recommendedName>
        <fullName evidence="1">Elongation factor Ts</fullName>
        <shortName evidence="1">EF-Ts</shortName>
    </recommendedName>
</protein>
<comment type="function">
    <text evidence="1">Associates with the EF-Tu.GDP complex and induces the exchange of GDP to GTP. It remains bound to the aminoacyl-tRNA.EF-Tu.GTP complex up to the GTP hydrolysis stage on the ribosome.</text>
</comment>
<dbReference type="InterPro" id="IPR036402">
    <property type="entry name" value="EF-Ts_dimer_sf"/>
</dbReference>
<comment type="similarity">
    <text evidence="1">Belongs to the EF-Ts family.</text>
</comment>
<comment type="subcellular location">
    <subcellularLocation>
        <location evidence="1">Cytoplasm</location>
    </subcellularLocation>
</comment>
<accession>A0A3B0P9C2</accession>
<sequence length="46" mass="5050">MEDSLTVAKYLANANAKLVSARRYEVGEGLEKVQSNFAEEVASMTK</sequence>
<evidence type="ECO:0000256" key="1">
    <source>
        <dbReference type="HAMAP-Rule" id="MF_00050"/>
    </source>
</evidence>
<keyword evidence="1" id="KW-0963">Cytoplasm</keyword>
<dbReference type="SUPFAM" id="SSF54713">
    <property type="entry name" value="Elongation factor Ts (EF-Ts), dimerisation domain"/>
    <property type="match status" value="1"/>
</dbReference>
<dbReference type="HAMAP" id="MF_00050">
    <property type="entry name" value="EF_Ts"/>
    <property type="match status" value="1"/>
</dbReference>
<dbReference type="InterPro" id="IPR001816">
    <property type="entry name" value="Transl_elong_EFTs/EF1B"/>
</dbReference>